<reference evidence="2" key="1">
    <citation type="submission" date="2008-10" db="EMBL/GenBank/DDBJ databases">
        <title>Identification of conjugative transfer genes on the p19 plasmid from the Bacillus subtilis soil strain 19.</title>
        <authorList>
            <person name="Poluektova E."/>
            <person name="Gagarina E."/>
            <person name="Shilovski I."/>
            <person name="Nezametdinova V."/>
            <person name="Prozorov A."/>
            <person name="Rodionova S."/>
        </authorList>
    </citation>
    <scope>NUCLEOTIDE SEQUENCE</scope>
    <source>
        <strain evidence="2">19</strain>
        <plasmid evidence="2">p19</plasmid>
    </source>
</reference>
<name>B7U5A3_BACIU</name>
<evidence type="ECO:0000256" key="1">
    <source>
        <dbReference type="SAM" id="Phobius"/>
    </source>
</evidence>
<organism evidence="2">
    <name type="scientific">Bacillus subtilis</name>
    <dbReference type="NCBI Taxonomy" id="1423"/>
    <lineage>
        <taxon>Bacteria</taxon>
        <taxon>Bacillati</taxon>
        <taxon>Bacillota</taxon>
        <taxon>Bacilli</taxon>
        <taxon>Bacillales</taxon>
        <taxon>Bacillaceae</taxon>
        <taxon>Bacillus</taxon>
    </lineage>
</organism>
<protein>
    <submittedName>
        <fullName evidence="2">Uncharacterized protein</fullName>
    </submittedName>
</protein>
<geneLocation type="plasmid" evidence="2">
    <name>p19</name>
</geneLocation>
<feature type="transmembrane region" description="Helical" evidence="1">
    <location>
        <begin position="26"/>
        <end position="47"/>
    </location>
</feature>
<sequence>MAIDIEKKKPKQRVWEKILETYKKEIRYAVIFIGTFLIFIMGASLLLNSANDAAQDLSSVNQELEKEESSRYELVAKELHISEKHLLIESRLFSHLYDVNADGDHFTVEFNDDCTKIEKIVKE</sequence>
<keyword evidence="1" id="KW-0812">Transmembrane</keyword>
<dbReference type="RefSeq" id="WP_069479539.1">
    <property type="nucleotide sequence ID" value="NZ_JARTBI010000012.1"/>
</dbReference>
<keyword evidence="1" id="KW-0472">Membrane</keyword>
<keyword evidence="2" id="KW-0614">Plasmid</keyword>
<dbReference type="AlphaFoldDB" id="B7U5A3"/>
<evidence type="ECO:0000313" key="2">
    <source>
        <dbReference type="EMBL" id="ACJ66906.1"/>
    </source>
</evidence>
<keyword evidence="1" id="KW-1133">Transmembrane helix</keyword>
<dbReference type="EMBL" id="FJ434456">
    <property type="protein sequence ID" value="ACJ66906.1"/>
    <property type="molecule type" value="Genomic_DNA"/>
</dbReference>
<accession>B7U5A3</accession>
<gene>
    <name evidence="2" type="ORF">Bsb_26</name>
</gene>
<proteinExistence type="predicted"/>